<dbReference type="EMBL" id="GL348715">
    <property type="protein sequence ID" value="EFH59988.1"/>
    <property type="molecule type" value="Genomic_DNA"/>
</dbReference>
<keyword evidence="2" id="KW-0067">ATP-binding</keyword>
<evidence type="ECO:0000256" key="3">
    <source>
        <dbReference type="SAM" id="MobiDB-lite"/>
    </source>
</evidence>
<evidence type="ECO:0000256" key="1">
    <source>
        <dbReference type="ARBA" id="ARBA00022741"/>
    </source>
</evidence>
<dbReference type="PANTHER" id="PTHR24054:SF56">
    <property type="entry name" value="CASEIN KINASE II SUBUNIT ALPHA-1"/>
    <property type="match status" value="1"/>
</dbReference>
<dbReference type="Proteomes" id="UP000008694">
    <property type="component" value="Unassembled WGS sequence"/>
</dbReference>
<gene>
    <name evidence="4" type="ORF">ARALYDRAFT_899403</name>
</gene>
<dbReference type="GO" id="GO:0005634">
    <property type="term" value="C:nucleus"/>
    <property type="evidence" value="ECO:0007669"/>
    <property type="project" value="TreeGrafter"/>
</dbReference>
<keyword evidence="1" id="KW-0547">Nucleotide-binding</keyword>
<dbReference type="HOGENOM" id="CLU_1519894_0_0_1"/>
<dbReference type="eggNOG" id="KOG0668">
    <property type="taxonomic scope" value="Eukaryota"/>
</dbReference>
<dbReference type="GO" id="GO:0051726">
    <property type="term" value="P:regulation of cell cycle"/>
    <property type="evidence" value="ECO:0007669"/>
    <property type="project" value="TreeGrafter"/>
</dbReference>
<dbReference type="GO" id="GO:0005956">
    <property type="term" value="C:protein kinase CK2 complex"/>
    <property type="evidence" value="ECO:0007669"/>
    <property type="project" value="TreeGrafter"/>
</dbReference>
<feature type="region of interest" description="Disordered" evidence="3">
    <location>
        <begin position="85"/>
        <end position="108"/>
    </location>
</feature>
<evidence type="ECO:0000313" key="4">
    <source>
        <dbReference type="EMBL" id="EFH59988.1"/>
    </source>
</evidence>
<evidence type="ECO:0000256" key="2">
    <source>
        <dbReference type="ARBA" id="ARBA00022840"/>
    </source>
</evidence>
<reference evidence="5" key="1">
    <citation type="journal article" date="2011" name="Nat. Genet.">
        <title>The Arabidopsis lyrata genome sequence and the basis of rapid genome size change.</title>
        <authorList>
            <person name="Hu T.T."/>
            <person name="Pattyn P."/>
            <person name="Bakker E.G."/>
            <person name="Cao J."/>
            <person name="Cheng J.-F."/>
            <person name="Clark R.M."/>
            <person name="Fahlgren N."/>
            <person name="Fawcett J.A."/>
            <person name="Grimwood J."/>
            <person name="Gundlach H."/>
            <person name="Haberer G."/>
            <person name="Hollister J.D."/>
            <person name="Ossowski S."/>
            <person name="Ottilar R.P."/>
            <person name="Salamov A.A."/>
            <person name="Schneeberger K."/>
            <person name="Spannagl M."/>
            <person name="Wang X."/>
            <person name="Yang L."/>
            <person name="Nasrallah M.E."/>
            <person name="Bergelson J."/>
            <person name="Carrington J.C."/>
            <person name="Gaut B.S."/>
            <person name="Schmutz J."/>
            <person name="Mayer K.F.X."/>
            <person name="Van de Peer Y."/>
            <person name="Grigoriev I.V."/>
            <person name="Nordborg M."/>
            <person name="Weigel D."/>
            <person name="Guo Y.-L."/>
        </authorList>
    </citation>
    <scope>NUCLEOTIDE SEQUENCE [LARGE SCALE GENOMIC DNA]</scope>
    <source>
        <strain evidence="5">cv. MN47</strain>
    </source>
</reference>
<accession>D7L9C9</accession>
<sequence length="177" mass="20113">MCTLREPELLVDLQDYDYSLDMWSLGCMFAGMIFLKEPFFYGHANQDQLVKIAKSQERCVLSALSARNETGRQGILVRWRRNGRGRGVHEDQGRGVKSSIRSGGKSYPTTTQRTILRILLVHEGVHIDGWGRMSRPVFLGRFVTVALLPWDHSTRAGERALVRGVQDSGWRVPLELD</sequence>
<keyword evidence="5" id="KW-1185">Reference proteome</keyword>
<dbReference type="InterPro" id="IPR045216">
    <property type="entry name" value="CK2_alpha"/>
</dbReference>
<dbReference type="SUPFAM" id="SSF56112">
    <property type="entry name" value="Protein kinase-like (PK-like)"/>
    <property type="match status" value="1"/>
</dbReference>
<proteinExistence type="predicted"/>
<dbReference type="GO" id="GO:0004674">
    <property type="term" value="F:protein serine/threonine kinase activity"/>
    <property type="evidence" value="ECO:0007669"/>
    <property type="project" value="InterPro"/>
</dbReference>
<protein>
    <submittedName>
        <fullName evidence="4">Predicted protein</fullName>
    </submittedName>
</protein>
<dbReference type="GO" id="GO:0005524">
    <property type="term" value="F:ATP binding"/>
    <property type="evidence" value="ECO:0007669"/>
    <property type="project" value="UniProtKB-KW"/>
</dbReference>
<evidence type="ECO:0000313" key="5">
    <source>
        <dbReference type="Proteomes" id="UP000008694"/>
    </source>
</evidence>
<organism evidence="5">
    <name type="scientific">Arabidopsis lyrata subsp. lyrata</name>
    <name type="common">Lyre-leaved rock-cress</name>
    <dbReference type="NCBI Taxonomy" id="81972"/>
    <lineage>
        <taxon>Eukaryota</taxon>
        <taxon>Viridiplantae</taxon>
        <taxon>Streptophyta</taxon>
        <taxon>Embryophyta</taxon>
        <taxon>Tracheophyta</taxon>
        <taxon>Spermatophyta</taxon>
        <taxon>Magnoliopsida</taxon>
        <taxon>eudicotyledons</taxon>
        <taxon>Gunneridae</taxon>
        <taxon>Pentapetalae</taxon>
        <taxon>rosids</taxon>
        <taxon>malvids</taxon>
        <taxon>Brassicales</taxon>
        <taxon>Brassicaceae</taxon>
        <taxon>Camelineae</taxon>
        <taxon>Arabidopsis</taxon>
    </lineage>
</organism>
<name>D7L9C9_ARALL</name>
<dbReference type="InterPro" id="IPR011009">
    <property type="entry name" value="Kinase-like_dom_sf"/>
</dbReference>
<dbReference type="Gramene" id="scaffold_303373.1">
    <property type="protein sequence ID" value="scaffold_303373.1"/>
    <property type="gene ID" value="scaffold_303373.1"/>
</dbReference>
<dbReference type="GO" id="GO:0005829">
    <property type="term" value="C:cytosol"/>
    <property type="evidence" value="ECO:0007669"/>
    <property type="project" value="TreeGrafter"/>
</dbReference>
<dbReference type="Gene3D" id="1.10.510.10">
    <property type="entry name" value="Transferase(Phosphotransferase) domain 1"/>
    <property type="match status" value="1"/>
</dbReference>
<dbReference type="AlphaFoldDB" id="D7L9C9"/>
<dbReference type="PANTHER" id="PTHR24054">
    <property type="entry name" value="CASEIN KINASE II SUBUNIT ALPHA"/>
    <property type="match status" value="1"/>
</dbReference>
<dbReference type="STRING" id="81972.D7L9C9"/>